<name>A0A448Z6B9_9STRA</name>
<proteinExistence type="predicted"/>
<dbReference type="Proteomes" id="UP000291116">
    <property type="component" value="Unassembled WGS sequence"/>
</dbReference>
<gene>
    <name evidence="2" type="ORF">PSNMU_V1.4_AUG-EV-PASAV3_0043910</name>
</gene>
<organism evidence="2 3">
    <name type="scientific">Pseudo-nitzschia multistriata</name>
    <dbReference type="NCBI Taxonomy" id="183589"/>
    <lineage>
        <taxon>Eukaryota</taxon>
        <taxon>Sar</taxon>
        <taxon>Stramenopiles</taxon>
        <taxon>Ochrophyta</taxon>
        <taxon>Bacillariophyta</taxon>
        <taxon>Bacillariophyceae</taxon>
        <taxon>Bacillariophycidae</taxon>
        <taxon>Bacillariales</taxon>
        <taxon>Bacillariaceae</taxon>
        <taxon>Pseudo-nitzschia</taxon>
    </lineage>
</organism>
<dbReference type="EMBL" id="CAACVS010000133">
    <property type="protein sequence ID" value="VEU37587.1"/>
    <property type="molecule type" value="Genomic_DNA"/>
</dbReference>
<evidence type="ECO:0000313" key="3">
    <source>
        <dbReference type="Proteomes" id="UP000291116"/>
    </source>
</evidence>
<keyword evidence="1" id="KW-0732">Signal</keyword>
<feature type="signal peptide" evidence="1">
    <location>
        <begin position="1"/>
        <end position="18"/>
    </location>
</feature>
<keyword evidence="3" id="KW-1185">Reference proteome</keyword>
<accession>A0A448Z6B9</accession>
<feature type="chain" id="PRO_5019013180" evidence="1">
    <location>
        <begin position="19"/>
        <end position="154"/>
    </location>
</feature>
<reference evidence="2 3" key="1">
    <citation type="submission" date="2019-01" db="EMBL/GenBank/DDBJ databases">
        <authorList>
            <person name="Ferrante I. M."/>
        </authorList>
    </citation>
    <scope>NUCLEOTIDE SEQUENCE [LARGE SCALE GENOMIC DNA]</scope>
    <source>
        <strain evidence="2 3">B856</strain>
    </source>
</reference>
<evidence type="ECO:0000256" key="1">
    <source>
        <dbReference type="SAM" id="SignalP"/>
    </source>
</evidence>
<dbReference type="OrthoDB" id="47295at2759"/>
<sequence length="154" mass="16811">MNSFRFLICATAAAVAAAAFGVEGFQAHRIGQTTRAGVAATSLSFFGSGKGDEEPAGIEAEEEPKKPAGFFQDVVGMMTNFDAVVDDFVMKRMGAGEQFYGKRKYNPSGNVEGDYNGMGQSDLIRIEVARVQREEMELRRQRRMEAEEAKRGGP</sequence>
<protein>
    <submittedName>
        <fullName evidence="2">Uncharacterized protein</fullName>
    </submittedName>
</protein>
<evidence type="ECO:0000313" key="2">
    <source>
        <dbReference type="EMBL" id="VEU37587.1"/>
    </source>
</evidence>
<dbReference type="AlphaFoldDB" id="A0A448Z6B9"/>